<name>A0A9P8URI9_9PEZI</name>
<dbReference type="PANTHER" id="PTHR40640:SF1">
    <property type="entry name" value="ANCHORED GLYCOPROTEIN, PUTATIVE (AFU_ORTHOLOGUE AFUA_8G04860)-RELATED"/>
    <property type="match status" value="1"/>
</dbReference>
<accession>A0A9P8URI9</accession>
<dbReference type="GeneID" id="70130838"/>
<reference evidence="1" key="1">
    <citation type="journal article" date="2021" name="Nat. Commun.">
        <title>Genetic determinants of endophytism in the Arabidopsis root mycobiome.</title>
        <authorList>
            <person name="Mesny F."/>
            <person name="Miyauchi S."/>
            <person name="Thiergart T."/>
            <person name="Pickel B."/>
            <person name="Atanasova L."/>
            <person name="Karlsson M."/>
            <person name="Huettel B."/>
            <person name="Barry K.W."/>
            <person name="Haridas S."/>
            <person name="Chen C."/>
            <person name="Bauer D."/>
            <person name="Andreopoulos W."/>
            <person name="Pangilinan J."/>
            <person name="LaButti K."/>
            <person name="Riley R."/>
            <person name="Lipzen A."/>
            <person name="Clum A."/>
            <person name="Drula E."/>
            <person name="Henrissat B."/>
            <person name="Kohler A."/>
            <person name="Grigoriev I.V."/>
            <person name="Martin F.M."/>
            <person name="Hacquard S."/>
        </authorList>
    </citation>
    <scope>NUCLEOTIDE SEQUENCE</scope>
    <source>
        <strain evidence="1">MPI-SDFR-AT-0073</strain>
    </source>
</reference>
<dbReference type="EMBL" id="JAGPXC010000002">
    <property type="protein sequence ID" value="KAH6656996.1"/>
    <property type="molecule type" value="Genomic_DNA"/>
</dbReference>
<gene>
    <name evidence="1" type="ORF">BKA67DRAFT_553928</name>
</gene>
<protein>
    <submittedName>
        <fullName evidence="1">Uncharacterized protein</fullName>
    </submittedName>
</protein>
<comment type="caution">
    <text evidence="1">The sequence shown here is derived from an EMBL/GenBank/DDBJ whole genome shotgun (WGS) entry which is preliminary data.</text>
</comment>
<evidence type="ECO:0000313" key="2">
    <source>
        <dbReference type="Proteomes" id="UP000758603"/>
    </source>
</evidence>
<sequence length="209" mass="21196">MATTTSVTKVFLFNTDPQTLVADVLAADATATTFLLNCPSGTDSNDCGTYNETVVVGPWAKPTPPPEASTGVYDLEIKLDTEWYFHIHCDMTGTAPGVCTTTNIGGNDDGSPTATYTPESTDWNYMPVTITAGLEKLASATGSAASASASASRITSGSSTSTSAIISGTVSGTQSATAATGTSAAILGRGEPLTGTLALAGLILAWILQ</sequence>
<proteinExistence type="predicted"/>
<dbReference type="OrthoDB" id="4991875at2759"/>
<dbReference type="RefSeq" id="XP_045961230.1">
    <property type="nucleotide sequence ID" value="XM_046101946.1"/>
</dbReference>
<dbReference type="AlphaFoldDB" id="A0A9P8URI9"/>
<evidence type="ECO:0000313" key="1">
    <source>
        <dbReference type="EMBL" id="KAH6656996.1"/>
    </source>
</evidence>
<dbReference type="Proteomes" id="UP000758603">
    <property type="component" value="Unassembled WGS sequence"/>
</dbReference>
<organism evidence="1 2">
    <name type="scientific">Truncatella angustata</name>
    <dbReference type="NCBI Taxonomy" id="152316"/>
    <lineage>
        <taxon>Eukaryota</taxon>
        <taxon>Fungi</taxon>
        <taxon>Dikarya</taxon>
        <taxon>Ascomycota</taxon>
        <taxon>Pezizomycotina</taxon>
        <taxon>Sordariomycetes</taxon>
        <taxon>Xylariomycetidae</taxon>
        <taxon>Amphisphaeriales</taxon>
        <taxon>Sporocadaceae</taxon>
        <taxon>Truncatella</taxon>
    </lineage>
</organism>
<keyword evidence="2" id="KW-1185">Reference proteome</keyword>
<dbReference type="PANTHER" id="PTHR40640">
    <property type="entry name" value="ANCHORED GLYCOPROTEIN, PUTATIVE (AFU_ORTHOLOGUE AFUA_8G04860)-RELATED"/>
    <property type="match status" value="1"/>
</dbReference>